<dbReference type="GeneID" id="25322340"/>
<dbReference type="InterPro" id="IPR029063">
    <property type="entry name" value="SAM-dependent_MTases_sf"/>
</dbReference>
<feature type="region of interest" description="Disordered" evidence="6">
    <location>
        <begin position="349"/>
        <end position="407"/>
    </location>
</feature>
<dbReference type="Pfam" id="PF06325">
    <property type="entry name" value="PrmA"/>
    <property type="match status" value="1"/>
</dbReference>
<name>A0A0D2C5K5_9EURO</name>
<feature type="binding site" evidence="4">
    <location>
        <position position="581"/>
    </location>
    <ligand>
        <name>S-adenosyl-L-methionine</name>
        <dbReference type="ChEBI" id="CHEBI:59789"/>
    </ligand>
</feature>
<reference evidence="7 8" key="1">
    <citation type="submission" date="2015-01" db="EMBL/GenBank/DDBJ databases">
        <title>The Genome Sequence of Exophiala xenobiotica CBS118157.</title>
        <authorList>
            <consortium name="The Broad Institute Genomics Platform"/>
            <person name="Cuomo C."/>
            <person name="de Hoog S."/>
            <person name="Gorbushina A."/>
            <person name="Stielow B."/>
            <person name="Teixiera M."/>
            <person name="Abouelleil A."/>
            <person name="Chapman S.B."/>
            <person name="Priest M."/>
            <person name="Young S.K."/>
            <person name="Wortman J."/>
            <person name="Nusbaum C."/>
            <person name="Birren B."/>
        </authorList>
    </citation>
    <scope>NUCLEOTIDE SEQUENCE [LARGE SCALE GENOMIC DNA]</scope>
    <source>
        <strain evidence="7 8">CBS 118157</strain>
    </source>
</reference>
<dbReference type="Gene3D" id="3.40.50.150">
    <property type="entry name" value="Vaccinia Virus protein VP39"/>
    <property type="match status" value="2"/>
</dbReference>
<keyword evidence="3 4" id="KW-0949">S-adenosyl-L-methionine</keyword>
<dbReference type="InterPro" id="IPR030390">
    <property type="entry name" value="MeTrfase_TrmA_AS"/>
</dbReference>
<gene>
    <name evidence="7" type="ORF">PV05_00432</name>
</gene>
<dbReference type="Gene3D" id="2.40.50.140">
    <property type="entry name" value="Nucleic acid-binding proteins"/>
    <property type="match status" value="1"/>
</dbReference>
<dbReference type="InterPro" id="IPR030391">
    <property type="entry name" value="MeTrfase_TrmA_CS"/>
</dbReference>
<dbReference type="PROSITE" id="PS51687">
    <property type="entry name" value="SAM_MT_RNA_M5U"/>
    <property type="match status" value="1"/>
</dbReference>
<dbReference type="GO" id="GO:0009451">
    <property type="term" value="P:RNA modification"/>
    <property type="evidence" value="ECO:0007669"/>
    <property type="project" value="UniProtKB-ARBA"/>
</dbReference>
<comment type="similarity">
    <text evidence="4">Belongs to the class I-like SAM-binding methyltransferase superfamily. RNA M5U methyltransferase family.</text>
</comment>
<feature type="active site" evidence="5">
    <location>
        <position position="608"/>
    </location>
</feature>
<keyword evidence="8" id="KW-1185">Reference proteome</keyword>
<feature type="active site" description="Nucleophile" evidence="4">
    <location>
        <position position="608"/>
    </location>
</feature>
<dbReference type="Pfam" id="PF05958">
    <property type="entry name" value="tRNA_U5-meth_tr"/>
    <property type="match status" value="1"/>
</dbReference>
<dbReference type="FunFam" id="3.40.50.150:FF:000104">
    <property type="entry name" value="S-adenosyl-L-methionine-dependent methyltransferase"/>
    <property type="match status" value="1"/>
</dbReference>
<feature type="compositionally biased region" description="Low complexity" evidence="6">
    <location>
        <begin position="362"/>
        <end position="399"/>
    </location>
</feature>
<dbReference type="InterPro" id="IPR012340">
    <property type="entry name" value="NA-bd_OB-fold"/>
</dbReference>
<feature type="binding site" evidence="4">
    <location>
        <position position="513"/>
    </location>
    <ligand>
        <name>S-adenosyl-L-methionine</name>
        <dbReference type="ChEBI" id="CHEBI:59789"/>
    </ligand>
</feature>
<dbReference type="STRING" id="348802.A0A0D2C5K5"/>
<organism evidence="7 8">
    <name type="scientific">Exophiala xenobiotica</name>
    <dbReference type="NCBI Taxonomy" id="348802"/>
    <lineage>
        <taxon>Eukaryota</taxon>
        <taxon>Fungi</taxon>
        <taxon>Dikarya</taxon>
        <taxon>Ascomycota</taxon>
        <taxon>Pezizomycotina</taxon>
        <taxon>Eurotiomycetes</taxon>
        <taxon>Chaetothyriomycetidae</taxon>
        <taxon>Chaetothyriales</taxon>
        <taxon>Herpotrichiellaceae</taxon>
        <taxon>Exophiala</taxon>
    </lineage>
</organism>
<feature type="binding site" evidence="4">
    <location>
        <position position="470"/>
    </location>
    <ligand>
        <name>S-adenosyl-L-methionine</name>
        <dbReference type="ChEBI" id="CHEBI:59789"/>
    </ligand>
</feature>
<dbReference type="GO" id="GO:0008033">
    <property type="term" value="P:tRNA processing"/>
    <property type="evidence" value="ECO:0007669"/>
    <property type="project" value="InterPro"/>
</dbReference>
<evidence type="ECO:0000256" key="1">
    <source>
        <dbReference type="ARBA" id="ARBA00022603"/>
    </source>
</evidence>
<dbReference type="InterPro" id="IPR010280">
    <property type="entry name" value="U5_MeTrfase_fam"/>
</dbReference>
<evidence type="ECO:0000313" key="7">
    <source>
        <dbReference type="EMBL" id="KIW60196.1"/>
    </source>
</evidence>
<dbReference type="GO" id="GO:0030697">
    <property type="term" value="F:tRNA (uracil(54)-C5)-methyltransferase activity, S-adenosyl methionine-dependent"/>
    <property type="evidence" value="ECO:0007669"/>
    <property type="project" value="InterPro"/>
</dbReference>
<dbReference type="SUPFAM" id="SSF50249">
    <property type="entry name" value="Nucleic acid-binding proteins"/>
    <property type="match status" value="1"/>
</dbReference>
<evidence type="ECO:0000313" key="8">
    <source>
        <dbReference type="Proteomes" id="UP000054342"/>
    </source>
</evidence>
<sequence length="665" mass="73629">MFGRRSPRRQGLQLLSSAAGRSRRFVHWNPFAQSYKDYLHEVQPQHWPRGPKSKKELTLPTGEYNAEVIAREMAQKVKMMKVPGLKRHKVARAQIEGTPEEILTFEAQALLTKAEAELPEPSKETDGKLKPFSPLEFGTELELEVVELSSTGDGLAYSPDKNHVYAIPFCVPGDRVLAQTFKQKPHPTYTSLRFIKLLRPSPKRDGITPGCKYFAECSGCQFQMISYEDQLKHKKTVVEKAFKNFSNLDPSLIPPVGDTIGSPLQYGYRTKLTPHYDGPPRKNTAHWAGRPPPAVGFSAKNRHVIDIEHCPIGTPILNEGLTIERKKVHETYHTRKAGVTILLRESTKRVFKTGSPSPPTATSPAADGQPTSSATENTEGNTSSSSTPKPSTSVLTPSTEPSTVDSDFAAIPVPTPLSVKHHFRAPNTPEIIYDYPTYRDVKTYTSINQDFSTEYVGDFTFVSRANSFFQNNNSILPTFIKYVRDNCLPPPPASTQLVQQPNEPPIKYLLDAYCGSGLFAIGLSPLFSSVLGIDIDAYGVEAARENAKINNIPNAGFIAADADVLFADVPFPPEQSLVVIDPPRKGASIDFLEQLCAFGPKRVVYVSCNVHTQARDVGMLVTGLGKKWRYQIESVRGFDFFPQTHHVEGVCFLSRVPASPDVEEA</sequence>
<evidence type="ECO:0000256" key="5">
    <source>
        <dbReference type="PROSITE-ProRule" id="PRU10015"/>
    </source>
</evidence>
<evidence type="ECO:0000256" key="3">
    <source>
        <dbReference type="ARBA" id="ARBA00022691"/>
    </source>
</evidence>
<dbReference type="FunFam" id="2.40.50.140:FF:000201">
    <property type="entry name" value="TRM2p tRNA methyltransferase"/>
    <property type="match status" value="1"/>
</dbReference>
<dbReference type="CDD" id="cd02440">
    <property type="entry name" value="AdoMet_MTases"/>
    <property type="match status" value="1"/>
</dbReference>
<dbReference type="EMBL" id="KN847317">
    <property type="protein sequence ID" value="KIW60196.1"/>
    <property type="molecule type" value="Genomic_DNA"/>
</dbReference>
<dbReference type="RefSeq" id="XP_013320780.1">
    <property type="nucleotide sequence ID" value="XM_013465326.1"/>
</dbReference>
<dbReference type="HOGENOM" id="CLU_014689_3_0_1"/>
<dbReference type="OrthoDB" id="10250660at2759"/>
<dbReference type="PANTHER" id="PTHR11061">
    <property type="entry name" value="RNA M5U METHYLTRANSFERASE"/>
    <property type="match status" value="1"/>
</dbReference>
<dbReference type="GO" id="GO:0032259">
    <property type="term" value="P:methylation"/>
    <property type="evidence" value="ECO:0007669"/>
    <property type="project" value="UniProtKB-KW"/>
</dbReference>
<dbReference type="AlphaFoldDB" id="A0A0D2C5K5"/>
<dbReference type="InterPro" id="IPR025795">
    <property type="entry name" value="tRNA_(uracil-5-)_MeTrfase"/>
</dbReference>
<evidence type="ECO:0000256" key="4">
    <source>
        <dbReference type="PROSITE-ProRule" id="PRU01024"/>
    </source>
</evidence>
<dbReference type="PROSITE" id="PS01230">
    <property type="entry name" value="TRMA_1"/>
    <property type="match status" value="1"/>
</dbReference>
<dbReference type="PROSITE" id="PS01231">
    <property type="entry name" value="TRMA_2"/>
    <property type="match status" value="1"/>
</dbReference>
<dbReference type="SUPFAM" id="SSF53335">
    <property type="entry name" value="S-adenosyl-L-methionine-dependent methyltransferases"/>
    <property type="match status" value="2"/>
</dbReference>
<evidence type="ECO:0000256" key="2">
    <source>
        <dbReference type="ARBA" id="ARBA00022679"/>
    </source>
</evidence>
<keyword evidence="2 4" id="KW-0808">Transferase</keyword>
<dbReference type="Proteomes" id="UP000054342">
    <property type="component" value="Unassembled WGS sequence"/>
</dbReference>
<proteinExistence type="inferred from homology"/>
<keyword evidence="1 4" id="KW-0489">Methyltransferase</keyword>
<dbReference type="PANTHER" id="PTHR11061:SF30">
    <property type="entry name" value="TRNA (URACIL(54)-C(5))-METHYLTRANSFERASE"/>
    <property type="match status" value="1"/>
</dbReference>
<accession>A0A0D2C5K5</accession>
<evidence type="ECO:0000256" key="6">
    <source>
        <dbReference type="SAM" id="MobiDB-lite"/>
    </source>
</evidence>
<evidence type="ECO:0008006" key="9">
    <source>
        <dbReference type="Google" id="ProtNLM"/>
    </source>
</evidence>
<protein>
    <recommendedName>
        <fullName evidence="9">23S rRNA (Uracil-5-)-methyltransferase RumA</fullName>
    </recommendedName>
</protein>
<dbReference type="PROSITE" id="PS51622">
    <property type="entry name" value="SAM_MT_RNA_M5U_2"/>
    <property type="match status" value="1"/>
</dbReference>
<feature type="region of interest" description="Disordered" evidence="6">
    <location>
        <begin position="273"/>
        <end position="292"/>
    </location>
</feature>
<feature type="binding site" evidence="4">
    <location>
        <position position="534"/>
    </location>
    <ligand>
        <name>S-adenosyl-L-methionine</name>
        <dbReference type="ChEBI" id="CHEBI:59789"/>
    </ligand>
</feature>